<dbReference type="InterPro" id="IPR001387">
    <property type="entry name" value="Cro/C1-type_HTH"/>
</dbReference>
<evidence type="ECO:0000313" key="2">
    <source>
        <dbReference type="EMBL" id="MBD8038703.1"/>
    </source>
</evidence>
<dbReference type="PANTHER" id="PTHR37038">
    <property type="entry name" value="TRANSCRIPTIONAL REGULATOR-RELATED"/>
    <property type="match status" value="1"/>
</dbReference>
<dbReference type="Gene3D" id="1.25.40.10">
    <property type="entry name" value="Tetratricopeptide repeat domain"/>
    <property type="match status" value="1"/>
</dbReference>
<comment type="caution">
    <text evidence="2">The sequence shown here is derived from an EMBL/GenBank/DDBJ whole genome shotgun (WGS) entry which is preliminary data.</text>
</comment>
<name>A0ABR8Y3B7_9BACL</name>
<reference evidence="2 3" key="1">
    <citation type="submission" date="2020-08" db="EMBL/GenBank/DDBJ databases">
        <title>A Genomic Blueprint of the Chicken Gut Microbiome.</title>
        <authorList>
            <person name="Gilroy R."/>
            <person name="Ravi A."/>
            <person name="Getino M."/>
            <person name="Pursley I."/>
            <person name="Horton D.L."/>
            <person name="Alikhan N.-F."/>
            <person name="Baker D."/>
            <person name="Gharbi K."/>
            <person name="Hall N."/>
            <person name="Watson M."/>
            <person name="Adriaenssens E.M."/>
            <person name="Foster-Nyarko E."/>
            <person name="Jarju S."/>
            <person name="Secka A."/>
            <person name="Antonio M."/>
            <person name="Oren A."/>
            <person name="Chaudhuri R."/>
            <person name="La Ragione R.M."/>
            <person name="Hildebrand F."/>
            <person name="Pallen M.J."/>
        </authorList>
    </citation>
    <scope>NUCLEOTIDE SEQUENCE [LARGE SCALE GENOMIC DNA]</scope>
    <source>
        <strain evidence="2 3">A46</strain>
    </source>
</reference>
<dbReference type="Pfam" id="PF21259">
    <property type="entry name" value="Rgg_C"/>
    <property type="match status" value="1"/>
</dbReference>
<protein>
    <recommendedName>
        <fullName evidence="1">HTH cro/C1-type domain-containing protein</fullName>
    </recommendedName>
</protein>
<dbReference type="RefSeq" id="WP_191701766.1">
    <property type="nucleotide sequence ID" value="NZ_JACSPZ010000014.1"/>
</dbReference>
<sequence length="291" mass="34460">MQIGVIIKKLRIDKKIQSNTLYQNLLSRPAIAKFESGESDTTVVKFMIILDRLNISLEEFEVAYRMNSTKNIMEIYSPGAYKKAFYARDVPELYYLSRMSMQKYEKTKLVKYQHNSAVINLLISVIENTSDIMEDRELLQNYLSKCEYWSYYEITLFTNTLSFYSNEFIDVTYKHVKRVLISYQGLVRYKNELALLLFNILQLKITTNQFTSLNYYLNELIVLKDECIDNMYVQTIICFFTLLMEVIKGNKNNIAELYKIIDIFEYLEMQFKADQCRKLLTHVINHSSIKT</sequence>
<evidence type="ECO:0000313" key="3">
    <source>
        <dbReference type="Proteomes" id="UP000619101"/>
    </source>
</evidence>
<dbReference type="InterPro" id="IPR011990">
    <property type="entry name" value="TPR-like_helical_dom_sf"/>
</dbReference>
<accession>A0ABR8Y3B7</accession>
<proteinExistence type="predicted"/>
<dbReference type="EMBL" id="JACSPZ010000014">
    <property type="protein sequence ID" value="MBD8038703.1"/>
    <property type="molecule type" value="Genomic_DNA"/>
</dbReference>
<dbReference type="NCBIfam" id="TIGR01716">
    <property type="entry name" value="RGG_Cterm"/>
    <property type="match status" value="1"/>
</dbReference>
<dbReference type="PANTHER" id="PTHR37038:SF12">
    <property type="entry name" value="TRANSCRIPTIONAL REGULATOR"/>
    <property type="match status" value="1"/>
</dbReference>
<evidence type="ECO:0000259" key="1">
    <source>
        <dbReference type="PROSITE" id="PS50943"/>
    </source>
</evidence>
<feature type="domain" description="HTH cro/C1-type" evidence="1">
    <location>
        <begin position="26"/>
        <end position="60"/>
    </location>
</feature>
<dbReference type="InterPro" id="IPR010982">
    <property type="entry name" value="Lambda_DNA-bd_dom_sf"/>
</dbReference>
<dbReference type="InterPro" id="IPR010057">
    <property type="entry name" value="Transcription_activator_Rgg_C"/>
</dbReference>
<organism evidence="2 3">
    <name type="scientific">Solibacillus faecavium</name>
    <dbReference type="NCBI Taxonomy" id="2762221"/>
    <lineage>
        <taxon>Bacteria</taxon>
        <taxon>Bacillati</taxon>
        <taxon>Bacillota</taxon>
        <taxon>Bacilli</taxon>
        <taxon>Bacillales</taxon>
        <taxon>Caryophanaceae</taxon>
        <taxon>Solibacillus</taxon>
    </lineage>
</organism>
<keyword evidence="3" id="KW-1185">Reference proteome</keyword>
<dbReference type="Proteomes" id="UP000619101">
    <property type="component" value="Unassembled WGS sequence"/>
</dbReference>
<dbReference type="PROSITE" id="PS50943">
    <property type="entry name" value="HTH_CROC1"/>
    <property type="match status" value="1"/>
</dbReference>
<gene>
    <name evidence="2" type="ORF">H9635_18320</name>
</gene>
<dbReference type="SUPFAM" id="SSF47413">
    <property type="entry name" value="lambda repressor-like DNA-binding domains"/>
    <property type="match status" value="1"/>
</dbReference>
<dbReference type="InterPro" id="IPR053163">
    <property type="entry name" value="HTH-type_regulator_Rgg"/>
</dbReference>